<name>A0A0A2TT36_9BACI</name>
<organism evidence="2 3">
    <name type="scientific">Pontibacillus yanchengensis Y32</name>
    <dbReference type="NCBI Taxonomy" id="1385514"/>
    <lineage>
        <taxon>Bacteria</taxon>
        <taxon>Bacillati</taxon>
        <taxon>Bacillota</taxon>
        <taxon>Bacilli</taxon>
        <taxon>Bacillales</taxon>
        <taxon>Bacillaceae</taxon>
        <taxon>Pontibacillus</taxon>
    </lineage>
</organism>
<accession>A0A0A2TT36</accession>
<dbReference type="EMBL" id="AVBF01000031">
    <property type="protein sequence ID" value="KGP72410.1"/>
    <property type="molecule type" value="Genomic_DNA"/>
</dbReference>
<dbReference type="Proteomes" id="UP000030147">
    <property type="component" value="Unassembled WGS sequence"/>
</dbReference>
<protein>
    <submittedName>
        <fullName evidence="2">Uncharacterized protein</fullName>
    </submittedName>
</protein>
<evidence type="ECO:0000256" key="1">
    <source>
        <dbReference type="SAM" id="MobiDB-lite"/>
    </source>
</evidence>
<gene>
    <name evidence="2" type="ORF">N782_12090</name>
</gene>
<evidence type="ECO:0000313" key="2">
    <source>
        <dbReference type="EMBL" id="KGP72410.1"/>
    </source>
</evidence>
<proteinExistence type="predicted"/>
<sequence>MFLRGKRTISPQPLPHKRNGSRISSYERLWCLMEEPKTISLVYQQRTLTQPNIKKFIEFL</sequence>
<keyword evidence="3" id="KW-1185">Reference proteome</keyword>
<dbReference type="AlphaFoldDB" id="A0A0A2TT36"/>
<dbReference type="STRING" id="1385514.N782_12090"/>
<evidence type="ECO:0000313" key="3">
    <source>
        <dbReference type="Proteomes" id="UP000030147"/>
    </source>
</evidence>
<comment type="caution">
    <text evidence="2">The sequence shown here is derived from an EMBL/GenBank/DDBJ whole genome shotgun (WGS) entry which is preliminary data.</text>
</comment>
<reference evidence="2 3" key="1">
    <citation type="journal article" date="2015" name="Stand. Genomic Sci.">
        <title>High quality draft genome sequence of the moderately halophilic bacterium Pontibacillus yanchengensis Y32(T) and comparison among Pontibacillus genomes.</title>
        <authorList>
            <person name="Huang J."/>
            <person name="Qiao Z.X."/>
            <person name="Tang J.W."/>
            <person name="Wang G."/>
        </authorList>
    </citation>
    <scope>NUCLEOTIDE SEQUENCE [LARGE SCALE GENOMIC DNA]</scope>
    <source>
        <strain evidence="2 3">Y32</strain>
    </source>
</reference>
<feature type="region of interest" description="Disordered" evidence="1">
    <location>
        <begin position="1"/>
        <end position="21"/>
    </location>
</feature>